<dbReference type="SUPFAM" id="SSF54285">
    <property type="entry name" value="MoaD/ThiS"/>
    <property type="match status" value="1"/>
</dbReference>
<accession>A0A2T4DFR1</accession>
<comment type="caution">
    <text evidence="2">The sequence shown here is derived from an EMBL/GenBank/DDBJ whole genome shotgun (WGS) entry which is preliminary data.</text>
</comment>
<dbReference type="AlphaFoldDB" id="A0A2T4DFR1"/>
<dbReference type="InterPro" id="IPR003749">
    <property type="entry name" value="ThiS/MoaD-like"/>
</dbReference>
<dbReference type="Pfam" id="PF02597">
    <property type="entry name" value="ThiS"/>
    <property type="match status" value="1"/>
</dbReference>
<protein>
    <submittedName>
        <fullName evidence="2">Thiamine biosynthesis protein ThiS</fullName>
    </submittedName>
</protein>
<organism evidence="2 3">
    <name type="scientific">Marivirga lumbricoides</name>
    <dbReference type="NCBI Taxonomy" id="1046115"/>
    <lineage>
        <taxon>Bacteria</taxon>
        <taxon>Pseudomonadati</taxon>
        <taxon>Bacteroidota</taxon>
        <taxon>Cytophagia</taxon>
        <taxon>Cytophagales</taxon>
        <taxon>Marivirgaceae</taxon>
        <taxon>Marivirga</taxon>
    </lineage>
</organism>
<evidence type="ECO:0000313" key="2">
    <source>
        <dbReference type="EMBL" id="PTB92568.1"/>
    </source>
</evidence>
<dbReference type="NCBIfam" id="TIGR01683">
    <property type="entry name" value="thiS"/>
    <property type="match status" value="1"/>
</dbReference>
<dbReference type="CDD" id="cd00565">
    <property type="entry name" value="Ubl_ThiS"/>
    <property type="match status" value="1"/>
</dbReference>
<evidence type="ECO:0000313" key="1">
    <source>
        <dbReference type="EMBL" id="GGC47160.1"/>
    </source>
</evidence>
<dbReference type="Proteomes" id="UP000240608">
    <property type="component" value="Unassembled WGS sequence"/>
</dbReference>
<dbReference type="EMBL" id="BMEC01000012">
    <property type="protein sequence ID" value="GGC47160.1"/>
    <property type="molecule type" value="Genomic_DNA"/>
</dbReference>
<dbReference type="EMBL" id="PYVU01000212">
    <property type="protein sequence ID" value="PTB92568.1"/>
    <property type="molecule type" value="Genomic_DNA"/>
</dbReference>
<dbReference type="InterPro" id="IPR012675">
    <property type="entry name" value="Beta-grasp_dom_sf"/>
</dbReference>
<sequence>MEIKLNNRKEILTEECSLQHLLNSFMPQSQKGVAIAVNQSVIPRSNWEKHFLNPHDEVLIIKATQGG</sequence>
<dbReference type="Proteomes" id="UP000636010">
    <property type="component" value="Unassembled WGS sequence"/>
</dbReference>
<evidence type="ECO:0000313" key="3">
    <source>
        <dbReference type="Proteomes" id="UP000240608"/>
    </source>
</evidence>
<dbReference type="InterPro" id="IPR010035">
    <property type="entry name" value="Thi_S"/>
</dbReference>
<keyword evidence="4" id="KW-1185">Reference proteome</keyword>
<reference evidence="4" key="3">
    <citation type="journal article" date="2019" name="Int. J. Syst. Evol. Microbiol.">
        <title>The Global Catalogue of Microorganisms (GCM) 10K type strain sequencing project: providing services to taxonomists for standard genome sequencing and annotation.</title>
        <authorList>
            <consortium name="The Broad Institute Genomics Platform"/>
            <consortium name="The Broad Institute Genome Sequencing Center for Infectious Disease"/>
            <person name="Wu L."/>
            <person name="Ma J."/>
        </authorList>
    </citation>
    <scope>NUCLEOTIDE SEQUENCE [LARGE SCALE GENOMIC DNA]</scope>
    <source>
        <strain evidence="4">CGMCC 1.10832</strain>
    </source>
</reference>
<dbReference type="RefSeq" id="WP_188466160.1">
    <property type="nucleotide sequence ID" value="NZ_BAABHU010000012.1"/>
</dbReference>
<evidence type="ECO:0000313" key="4">
    <source>
        <dbReference type="Proteomes" id="UP000636010"/>
    </source>
</evidence>
<reference evidence="2 3" key="2">
    <citation type="submission" date="2018-03" db="EMBL/GenBank/DDBJ databases">
        <title>Cross-interface Injection: A General Nanoliter Liquid Handling Method Applied to Single Cells Genome Amplification Automated Nanoliter Liquid Handling Applied to Single Cell Multiple Displacement Amplification.</title>
        <authorList>
            <person name="Yun J."/>
            <person name="Xu P."/>
            <person name="Xu J."/>
            <person name="Dai X."/>
            <person name="Wang Y."/>
            <person name="Zheng X."/>
            <person name="Cao C."/>
            <person name="Yi Q."/>
            <person name="Zhu Y."/>
            <person name="Wang L."/>
            <person name="Dong Z."/>
            <person name="Huang Y."/>
            <person name="Huang L."/>
            <person name="Du W."/>
        </authorList>
    </citation>
    <scope>NUCLEOTIDE SEQUENCE [LARGE SCALE GENOMIC DNA]</scope>
    <source>
        <strain evidence="2 3">Z-D1-2</strain>
    </source>
</reference>
<reference evidence="1" key="4">
    <citation type="submission" date="2024-05" db="EMBL/GenBank/DDBJ databases">
        <authorList>
            <person name="Sun Q."/>
            <person name="Zhou Y."/>
        </authorList>
    </citation>
    <scope>NUCLEOTIDE SEQUENCE</scope>
    <source>
        <strain evidence="1">CGMCC 1.10832</strain>
    </source>
</reference>
<dbReference type="PANTHER" id="PTHR34472:SF1">
    <property type="entry name" value="SULFUR CARRIER PROTEIN THIS"/>
    <property type="match status" value="1"/>
</dbReference>
<dbReference type="InterPro" id="IPR016155">
    <property type="entry name" value="Mopterin_synth/thiamin_S_b"/>
</dbReference>
<gene>
    <name evidence="2" type="primary">thiS</name>
    <name evidence="2" type="ORF">C9994_13850</name>
    <name evidence="1" type="ORF">GCM10011506_35920</name>
</gene>
<name>A0A2T4DFR1_9BACT</name>
<dbReference type="Gene3D" id="3.10.20.30">
    <property type="match status" value="1"/>
</dbReference>
<dbReference type="PANTHER" id="PTHR34472">
    <property type="entry name" value="SULFUR CARRIER PROTEIN THIS"/>
    <property type="match status" value="1"/>
</dbReference>
<proteinExistence type="predicted"/>
<reference evidence="1" key="1">
    <citation type="journal article" date="2014" name="Int. J. Syst. Evol. Microbiol.">
        <title>Complete genome of a new Firmicutes species belonging to the dominant human colonic microbiota ('Ruminococcus bicirculans') reveals two chromosomes and a selective capacity to utilize plant glucans.</title>
        <authorList>
            <consortium name="NISC Comparative Sequencing Program"/>
            <person name="Wegmann U."/>
            <person name="Louis P."/>
            <person name="Goesmann A."/>
            <person name="Henrissat B."/>
            <person name="Duncan S.H."/>
            <person name="Flint H.J."/>
        </authorList>
    </citation>
    <scope>NUCLEOTIDE SEQUENCE</scope>
    <source>
        <strain evidence="1">CGMCC 1.10832</strain>
    </source>
</reference>